<feature type="domain" description="Nitroreductase" evidence="4">
    <location>
        <begin position="174"/>
        <end position="227"/>
    </location>
</feature>
<dbReference type="SUPFAM" id="SSF55469">
    <property type="entry name" value="FMN-dependent nitroreductase-like"/>
    <property type="match status" value="1"/>
</dbReference>
<sequence length="344" mass="38712">MLALKTAFWGTIERPSSLRLAWRQLKGARATWQNFFYDFNRYRKHSATYHLNSAETLRSRIIASYHNIEKGLSLPNPRLGFGAENIGYLLSYLNEYLSRYGVDEFLSVPASVLRAYVNFNESNGKLDYPHKDAIKKFIAAVGDKFPDPQGGTIKVTREEIEAVTAGVTADFFNKRFSVRQFSKREVDRADIDAAIAIALKAPAVCNRQNGHVHVAESPELVAKLLEMQGGARGFGQGVNRLLIVTNRLTNFWGMAERNQAWIDGGLFAMSLLYGLHSRNLGACCLNWSKMVDTDRKMHEFLGLPDSEVIIMFIAVGHLPDALEVARSYRKPVSEARSYITRSVN</sequence>
<keyword evidence="6" id="KW-1185">Reference proteome</keyword>
<dbReference type="InterPro" id="IPR029479">
    <property type="entry name" value="Nitroreductase"/>
</dbReference>
<dbReference type="RefSeq" id="WP_161805092.1">
    <property type="nucleotide sequence ID" value="NZ_LAQT01000007.1"/>
</dbReference>
<evidence type="ECO:0000256" key="2">
    <source>
        <dbReference type="ARBA" id="ARBA00022643"/>
    </source>
</evidence>
<keyword evidence="2" id="KW-0288">FMN</keyword>
<dbReference type="EMBL" id="LAQT01000007">
    <property type="protein sequence ID" value="KPC53423.1"/>
    <property type="molecule type" value="Genomic_DNA"/>
</dbReference>
<dbReference type="AlphaFoldDB" id="A0A0N0GP47"/>
<keyword evidence="3" id="KW-0560">Oxidoreductase</keyword>
<dbReference type="GO" id="GO:0016491">
    <property type="term" value="F:oxidoreductase activity"/>
    <property type="evidence" value="ECO:0007669"/>
    <property type="project" value="UniProtKB-KW"/>
</dbReference>
<dbReference type="InterPro" id="IPR050627">
    <property type="entry name" value="Nitroreductase/BluB"/>
</dbReference>
<dbReference type="PANTHER" id="PTHR23026">
    <property type="entry name" value="NADPH NITROREDUCTASE"/>
    <property type="match status" value="1"/>
</dbReference>
<keyword evidence="1" id="KW-0285">Flavoprotein</keyword>
<evidence type="ECO:0000313" key="6">
    <source>
        <dbReference type="Proteomes" id="UP000037939"/>
    </source>
</evidence>
<evidence type="ECO:0000256" key="3">
    <source>
        <dbReference type="ARBA" id="ARBA00023002"/>
    </source>
</evidence>
<evidence type="ECO:0000259" key="4">
    <source>
        <dbReference type="Pfam" id="PF00881"/>
    </source>
</evidence>
<dbReference type="STRING" id="857265.WG78_10060"/>
<protein>
    <submittedName>
        <fullName evidence="5">Nitroreductase family protein</fullName>
    </submittedName>
</protein>
<name>A0A0N0GP47_9NEIS</name>
<dbReference type="InterPro" id="IPR000415">
    <property type="entry name" value="Nitroreductase-like"/>
</dbReference>
<dbReference type="PANTHER" id="PTHR23026:SF90">
    <property type="entry name" value="IODOTYROSINE DEIODINASE 1"/>
    <property type="match status" value="1"/>
</dbReference>
<organism evidence="5 6">
    <name type="scientific">Amantichitinum ursilacus</name>
    <dbReference type="NCBI Taxonomy" id="857265"/>
    <lineage>
        <taxon>Bacteria</taxon>
        <taxon>Pseudomonadati</taxon>
        <taxon>Pseudomonadota</taxon>
        <taxon>Betaproteobacteria</taxon>
        <taxon>Neisseriales</taxon>
        <taxon>Chitinibacteraceae</taxon>
        <taxon>Amantichitinum</taxon>
    </lineage>
</organism>
<accession>A0A0N0GP47</accession>
<comment type="caution">
    <text evidence="5">The sequence shown here is derived from an EMBL/GenBank/DDBJ whole genome shotgun (WGS) entry which is preliminary data.</text>
</comment>
<reference evidence="5 6" key="1">
    <citation type="submission" date="2015-07" db="EMBL/GenBank/DDBJ databases">
        <title>Draft genome sequence of the Amantichitinum ursilacus IGB-41, a new chitin-degrading bacterium.</title>
        <authorList>
            <person name="Kirstahler P."/>
            <person name="Guenther M."/>
            <person name="Grumaz C."/>
            <person name="Rupp S."/>
            <person name="Zibek S."/>
            <person name="Sohn K."/>
        </authorList>
    </citation>
    <scope>NUCLEOTIDE SEQUENCE [LARGE SCALE GENOMIC DNA]</scope>
    <source>
        <strain evidence="5 6">IGB-41</strain>
    </source>
</reference>
<evidence type="ECO:0000256" key="1">
    <source>
        <dbReference type="ARBA" id="ARBA00022630"/>
    </source>
</evidence>
<dbReference type="Proteomes" id="UP000037939">
    <property type="component" value="Unassembled WGS sequence"/>
</dbReference>
<dbReference type="Pfam" id="PF00881">
    <property type="entry name" value="Nitroreductase"/>
    <property type="match status" value="2"/>
</dbReference>
<evidence type="ECO:0000313" key="5">
    <source>
        <dbReference type="EMBL" id="KPC53423.1"/>
    </source>
</evidence>
<proteinExistence type="predicted"/>
<gene>
    <name evidence="5" type="ORF">WG78_10060</name>
</gene>
<dbReference type="Gene3D" id="3.40.109.10">
    <property type="entry name" value="NADH Oxidase"/>
    <property type="match status" value="1"/>
</dbReference>
<feature type="domain" description="Nitroreductase" evidence="4">
    <location>
        <begin position="255"/>
        <end position="317"/>
    </location>
</feature>